<accession>A0ABT3G9M0</accession>
<dbReference type="CDD" id="cd06849">
    <property type="entry name" value="lipoyl_domain"/>
    <property type="match status" value="1"/>
</dbReference>
<dbReference type="InterPro" id="IPR000089">
    <property type="entry name" value="Biotin_lipoyl"/>
</dbReference>
<dbReference type="Proteomes" id="UP001165653">
    <property type="component" value="Unassembled WGS sequence"/>
</dbReference>
<feature type="domain" description="Lipoyl-binding" evidence="3">
    <location>
        <begin position="3"/>
        <end position="77"/>
    </location>
</feature>
<comment type="cofactor">
    <cofactor evidence="1">
        <name>(R)-lipoate</name>
        <dbReference type="ChEBI" id="CHEBI:83088"/>
    </cofactor>
</comment>
<gene>
    <name evidence="4" type="ORF">OJ996_23340</name>
</gene>
<evidence type="ECO:0000256" key="1">
    <source>
        <dbReference type="ARBA" id="ARBA00001938"/>
    </source>
</evidence>
<keyword evidence="2" id="KW-0450">Lipoyl</keyword>
<evidence type="ECO:0000256" key="2">
    <source>
        <dbReference type="ARBA" id="ARBA00022823"/>
    </source>
</evidence>
<organism evidence="4 5">
    <name type="scientific">Luteolibacter rhizosphaerae</name>
    <dbReference type="NCBI Taxonomy" id="2989719"/>
    <lineage>
        <taxon>Bacteria</taxon>
        <taxon>Pseudomonadati</taxon>
        <taxon>Verrucomicrobiota</taxon>
        <taxon>Verrucomicrobiia</taxon>
        <taxon>Verrucomicrobiales</taxon>
        <taxon>Verrucomicrobiaceae</taxon>
        <taxon>Luteolibacter</taxon>
    </lineage>
</organism>
<dbReference type="InterPro" id="IPR003016">
    <property type="entry name" value="2-oxoA_DH_lipoyl-BS"/>
</dbReference>
<dbReference type="Gene3D" id="2.40.50.100">
    <property type="match status" value="1"/>
</dbReference>
<evidence type="ECO:0000259" key="3">
    <source>
        <dbReference type="PROSITE" id="PS50968"/>
    </source>
</evidence>
<dbReference type="PROSITE" id="PS50968">
    <property type="entry name" value="BIOTINYL_LIPOYL"/>
    <property type="match status" value="1"/>
</dbReference>
<dbReference type="PROSITE" id="PS00189">
    <property type="entry name" value="LIPOYL"/>
    <property type="match status" value="1"/>
</dbReference>
<proteinExistence type="predicted"/>
<dbReference type="InterPro" id="IPR011053">
    <property type="entry name" value="Single_hybrid_motif"/>
</dbReference>
<protein>
    <submittedName>
        <fullName evidence="4">Lipoyl domain-containing protein</fullName>
    </submittedName>
</protein>
<keyword evidence="5" id="KW-1185">Reference proteome</keyword>
<sequence>MIRLKVRAPYSGEKVKDCKLVRWHREDGAAVEVGALIATLETRKAVNEIEAADAGVLRHLVKEGDTVAIGACFAMIENDGLREEGDALHLTMEISRDDLAAIDARRGELSRDEYALRCVRERLEQDASASSSHSDEA</sequence>
<dbReference type="Pfam" id="PF00364">
    <property type="entry name" value="Biotin_lipoyl"/>
    <property type="match status" value="1"/>
</dbReference>
<dbReference type="RefSeq" id="WP_264516120.1">
    <property type="nucleotide sequence ID" value="NZ_JAPDDR010000016.1"/>
</dbReference>
<comment type="caution">
    <text evidence="4">The sequence shown here is derived from an EMBL/GenBank/DDBJ whole genome shotgun (WGS) entry which is preliminary data.</text>
</comment>
<evidence type="ECO:0000313" key="5">
    <source>
        <dbReference type="Proteomes" id="UP001165653"/>
    </source>
</evidence>
<evidence type="ECO:0000313" key="4">
    <source>
        <dbReference type="EMBL" id="MCW1916541.1"/>
    </source>
</evidence>
<name>A0ABT3G9M0_9BACT</name>
<reference evidence="4" key="1">
    <citation type="submission" date="2022-10" db="EMBL/GenBank/DDBJ databases">
        <title>Luteolibacter sp. GHJ8, whole genome shotgun sequencing project.</title>
        <authorList>
            <person name="Zhao G."/>
            <person name="Shen L."/>
        </authorList>
    </citation>
    <scope>NUCLEOTIDE SEQUENCE</scope>
    <source>
        <strain evidence="4">GHJ8</strain>
    </source>
</reference>
<dbReference type="EMBL" id="JAPDDR010000016">
    <property type="protein sequence ID" value="MCW1916541.1"/>
    <property type="molecule type" value="Genomic_DNA"/>
</dbReference>
<dbReference type="SUPFAM" id="SSF51230">
    <property type="entry name" value="Single hybrid motif"/>
    <property type="match status" value="1"/>
</dbReference>